<name>A0AAV7GXD2_DENCH</name>
<gene>
    <name evidence="1" type="ORF">IEQ34_011383</name>
</gene>
<comment type="caution">
    <text evidence="1">The sequence shown here is derived from an EMBL/GenBank/DDBJ whole genome shotgun (WGS) entry which is preliminary data.</text>
</comment>
<reference evidence="1 2" key="1">
    <citation type="journal article" date="2021" name="Hortic Res">
        <title>Chromosome-scale assembly of the Dendrobium chrysotoxum genome enhances the understanding of orchid evolution.</title>
        <authorList>
            <person name="Zhang Y."/>
            <person name="Zhang G.Q."/>
            <person name="Zhang D."/>
            <person name="Liu X.D."/>
            <person name="Xu X.Y."/>
            <person name="Sun W.H."/>
            <person name="Yu X."/>
            <person name="Zhu X."/>
            <person name="Wang Z.W."/>
            <person name="Zhao X."/>
            <person name="Zhong W.Y."/>
            <person name="Chen H."/>
            <person name="Yin W.L."/>
            <person name="Huang T."/>
            <person name="Niu S.C."/>
            <person name="Liu Z.J."/>
        </authorList>
    </citation>
    <scope>NUCLEOTIDE SEQUENCE [LARGE SCALE GENOMIC DNA]</scope>
    <source>
        <strain evidence="1">Lindl</strain>
    </source>
</reference>
<organism evidence="1 2">
    <name type="scientific">Dendrobium chrysotoxum</name>
    <name type="common">Orchid</name>
    <dbReference type="NCBI Taxonomy" id="161865"/>
    <lineage>
        <taxon>Eukaryota</taxon>
        <taxon>Viridiplantae</taxon>
        <taxon>Streptophyta</taxon>
        <taxon>Embryophyta</taxon>
        <taxon>Tracheophyta</taxon>
        <taxon>Spermatophyta</taxon>
        <taxon>Magnoliopsida</taxon>
        <taxon>Liliopsida</taxon>
        <taxon>Asparagales</taxon>
        <taxon>Orchidaceae</taxon>
        <taxon>Epidendroideae</taxon>
        <taxon>Malaxideae</taxon>
        <taxon>Dendrobiinae</taxon>
        <taxon>Dendrobium</taxon>
    </lineage>
</organism>
<evidence type="ECO:0000313" key="1">
    <source>
        <dbReference type="EMBL" id="KAH0460720.1"/>
    </source>
</evidence>
<protein>
    <submittedName>
        <fullName evidence="1">Uncharacterized protein</fullName>
    </submittedName>
</protein>
<dbReference type="AlphaFoldDB" id="A0AAV7GXD2"/>
<sequence>MDLPKQDTQNKQHNAAPVSFDSVMQLASVIAQLMGDTQSKPSGSKEEEVDRYLQIFHKMKHSLFKGAVGPHDVED</sequence>
<keyword evidence="2" id="KW-1185">Reference proteome</keyword>
<proteinExistence type="predicted"/>
<accession>A0AAV7GXD2</accession>
<dbReference type="Proteomes" id="UP000775213">
    <property type="component" value="Unassembled WGS sequence"/>
</dbReference>
<evidence type="ECO:0000313" key="2">
    <source>
        <dbReference type="Proteomes" id="UP000775213"/>
    </source>
</evidence>
<dbReference type="EMBL" id="JAGFBR010000010">
    <property type="protein sequence ID" value="KAH0460720.1"/>
    <property type="molecule type" value="Genomic_DNA"/>
</dbReference>